<keyword evidence="1" id="KW-0472">Membrane</keyword>
<proteinExistence type="predicted"/>
<sequence>MKPKTKALILNLIAFMTLFLVFRFTLGYVIPVSGLWLSLICAVIASILAPKFAAVKEDGKEKVLMSSLFTKGHKEV</sequence>
<keyword evidence="3" id="KW-1185">Reference proteome</keyword>
<gene>
    <name evidence="2" type="ORF">H2O64_09040</name>
</gene>
<evidence type="ECO:0000313" key="3">
    <source>
        <dbReference type="Proteomes" id="UP000619238"/>
    </source>
</evidence>
<name>A0ABR7Q8C4_9FLAO</name>
<keyword evidence="1" id="KW-0812">Transmembrane</keyword>
<evidence type="ECO:0000313" key="2">
    <source>
        <dbReference type="EMBL" id="MBC8754814.1"/>
    </source>
</evidence>
<organism evidence="2 3">
    <name type="scientific">Kordia aestuariivivens</name>
    <dbReference type="NCBI Taxonomy" id="2759037"/>
    <lineage>
        <taxon>Bacteria</taxon>
        <taxon>Pseudomonadati</taxon>
        <taxon>Bacteroidota</taxon>
        <taxon>Flavobacteriia</taxon>
        <taxon>Flavobacteriales</taxon>
        <taxon>Flavobacteriaceae</taxon>
        <taxon>Kordia</taxon>
    </lineage>
</organism>
<feature type="transmembrane region" description="Helical" evidence="1">
    <location>
        <begin position="36"/>
        <end position="55"/>
    </location>
</feature>
<keyword evidence="1" id="KW-1133">Transmembrane helix</keyword>
<dbReference type="Proteomes" id="UP000619238">
    <property type="component" value="Unassembled WGS sequence"/>
</dbReference>
<evidence type="ECO:0000256" key="1">
    <source>
        <dbReference type="SAM" id="Phobius"/>
    </source>
</evidence>
<protein>
    <submittedName>
        <fullName evidence="2">Uncharacterized protein</fullName>
    </submittedName>
</protein>
<accession>A0ABR7Q8C4</accession>
<reference evidence="2 3" key="1">
    <citation type="submission" date="2020-07" db="EMBL/GenBank/DDBJ databases">
        <title>Description of Kordia aestuariivivens sp. nov., isolated from a tidal flat.</title>
        <authorList>
            <person name="Park S."/>
            <person name="Yoon J.-H."/>
        </authorList>
    </citation>
    <scope>NUCLEOTIDE SEQUENCE [LARGE SCALE GENOMIC DNA]</scope>
    <source>
        <strain evidence="2 3">YSTF-M3</strain>
    </source>
</reference>
<dbReference type="EMBL" id="JACGWS010000004">
    <property type="protein sequence ID" value="MBC8754814.1"/>
    <property type="molecule type" value="Genomic_DNA"/>
</dbReference>
<feature type="transmembrane region" description="Helical" evidence="1">
    <location>
        <begin position="7"/>
        <end position="30"/>
    </location>
</feature>
<dbReference type="RefSeq" id="WP_187561861.1">
    <property type="nucleotide sequence ID" value="NZ_JACGWS010000004.1"/>
</dbReference>
<comment type="caution">
    <text evidence="2">The sequence shown here is derived from an EMBL/GenBank/DDBJ whole genome shotgun (WGS) entry which is preliminary data.</text>
</comment>